<name>A0A813LYV5_POLGL</name>
<proteinExistence type="predicted"/>
<protein>
    <recommendedName>
        <fullName evidence="1">IPT/TIG domain-containing protein</fullName>
    </recommendedName>
</protein>
<dbReference type="Pfam" id="PF01833">
    <property type="entry name" value="TIG"/>
    <property type="match status" value="1"/>
</dbReference>
<dbReference type="InterPro" id="IPR002909">
    <property type="entry name" value="IPT_dom"/>
</dbReference>
<evidence type="ECO:0000313" key="2">
    <source>
        <dbReference type="EMBL" id="CAE8741749.1"/>
    </source>
</evidence>
<dbReference type="Gene3D" id="2.60.40.10">
    <property type="entry name" value="Immunoglobulins"/>
    <property type="match status" value="2"/>
</dbReference>
<feature type="domain" description="IPT/TIG" evidence="1">
    <location>
        <begin position="123"/>
        <end position="218"/>
    </location>
</feature>
<evidence type="ECO:0000313" key="3">
    <source>
        <dbReference type="Proteomes" id="UP000626109"/>
    </source>
</evidence>
<dbReference type="CDD" id="cd00603">
    <property type="entry name" value="IPT_PCSR"/>
    <property type="match status" value="1"/>
</dbReference>
<organism evidence="2 3">
    <name type="scientific">Polarella glacialis</name>
    <name type="common">Dinoflagellate</name>
    <dbReference type="NCBI Taxonomy" id="89957"/>
    <lineage>
        <taxon>Eukaryota</taxon>
        <taxon>Sar</taxon>
        <taxon>Alveolata</taxon>
        <taxon>Dinophyceae</taxon>
        <taxon>Suessiales</taxon>
        <taxon>Suessiaceae</taxon>
        <taxon>Polarella</taxon>
    </lineage>
</organism>
<feature type="domain" description="IPT/TIG" evidence="1">
    <location>
        <begin position="220"/>
        <end position="319"/>
    </location>
</feature>
<sequence length="394" mass="42040">VVTEAEMLADGLGLAAVSCPLPAQVFPLATAEQDVAADGLATLKAEVKQLFEFTESHGPSWLYEDEVAAALGRMNRSVTDPAIGPPVQMDFNLNYRVEVSFNGADGDFYSTEVGGISAVPFQLPHEITPSYGWASGGTPVVIKGLIWNEGSDLEVRLVFVFPEAQVASSCIRLSNTTAECQAPPPAKVGNSIATLRLAVVMSGDENIFDIPNLVYNYVRVPTITSAYPQSAPLIGGTGVTVRGGPFDPRVPYWCAWLAPQKGYSASLPVVSNSAARQLSASMLLCETPLMLLPARSTLVITSDSLMRAVGISHIPFEFYTTPELIAVEPDPATCPAMVGEQYPVDWGFQGGGVLHLRGLFLQEAELECVFVDTAAHRDAGEINGPSYFLHASTT</sequence>
<reference evidence="2" key="1">
    <citation type="submission" date="2021-02" db="EMBL/GenBank/DDBJ databases">
        <authorList>
            <person name="Dougan E. K."/>
            <person name="Rhodes N."/>
            <person name="Thang M."/>
            <person name="Chan C."/>
        </authorList>
    </citation>
    <scope>NUCLEOTIDE SEQUENCE</scope>
</reference>
<dbReference type="AlphaFoldDB" id="A0A813LYV5"/>
<feature type="non-terminal residue" evidence="2">
    <location>
        <position position="1"/>
    </location>
</feature>
<gene>
    <name evidence="2" type="ORF">PGLA2088_LOCUS50643</name>
</gene>
<dbReference type="InterPro" id="IPR013783">
    <property type="entry name" value="Ig-like_fold"/>
</dbReference>
<feature type="non-terminal residue" evidence="2">
    <location>
        <position position="394"/>
    </location>
</feature>
<dbReference type="Proteomes" id="UP000626109">
    <property type="component" value="Unassembled WGS sequence"/>
</dbReference>
<comment type="caution">
    <text evidence="2">The sequence shown here is derived from an EMBL/GenBank/DDBJ whole genome shotgun (WGS) entry which is preliminary data.</text>
</comment>
<evidence type="ECO:0000259" key="1">
    <source>
        <dbReference type="SMART" id="SM00429"/>
    </source>
</evidence>
<accession>A0A813LYV5</accession>
<dbReference type="EMBL" id="CAJNNW010037431">
    <property type="protein sequence ID" value="CAE8741749.1"/>
    <property type="molecule type" value="Genomic_DNA"/>
</dbReference>
<dbReference type="SMART" id="SM00429">
    <property type="entry name" value="IPT"/>
    <property type="match status" value="2"/>
</dbReference>